<dbReference type="InterPro" id="IPR001279">
    <property type="entry name" value="Metallo-B-lactamas"/>
</dbReference>
<dbReference type="OrthoDB" id="9800940at2"/>
<proteinExistence type="predicted"/>
<evidence type="ECO:0000313" key="3">
    <source>
        <dbReference type="Proteomes" id="UP000295416"/>
    </source>
</evidence>
<evidence type="ECO:0000259" key="1">
    <source>
        <dbReference type="Pfam" id="PF12706"/>
    </source>
</evidence>
<protein>
    <submittedName>
        <fullName evidence="2">Pyrroloquinoline quinone biosynthesis protein B</fullName>
    </submittedName>
</protein>
<dbReference type="RefSeq" id="WP_132745608.1">
    <property type="nucleotide sequence ID" value="NZ_SLXK01000009.1"/>
</dbReference>
<dbReference type="Gene3D" id="3.60.15.10">
    <property type="entry name" value="Ribonuclease Z/Hydroxyacylglutathione hydrolase-like"/>
    <property type="match status" value="1"/>
</dbReference>
<dbReference type="SUPFAM" id="SSF56281">
    <property type="entry name" value="Metallo-hydrolase/oxidoreductase"/>
    <property type="match status" value="1"/>
</dbReference>
<comment type="caution">
    <text evidence="2">The sequence shown here is derived from an EMBL/GenBank/DDBJ whole genome shotgun (WGS) entry which is preliminary data.</text>
</comment>
<dbReference type="EMBL" id="SLXK01000009">
    <property type="protein sequence ID" value="TCP29602.1"/>
    <property type="molecule type" value="Genomic_DNA"/>
</dbReference>
<sequence>MNAKAVIKVLGTAQDGGVPQANCTCDHCLATYENPKLKRFAAALAVILPNKQRWHLIDATPDLREQMATLRQHKLGLMDSVLLTHAHIGHYTGLMFLGKESISTKRLPVYADDTLKKFLSAHAPWKQLIDLENIRVKSMQANETFEIDDHVTITPLEVPHRNEYSNTFGFIISGTNKKLLYIPDIDSWEVWQQDIRHVAAEMDYCLLDGTFYSEQELEKMGRTYKEVPHPLLTHTMDLLQEVASNGKTKVYFTHFNHTNAAIDPNSEVREIIKSRGFFVAEEGMEIPLSL</sequence>
<dbReference type="Proteomes" id="UP000295416">
    <property type="component" value="Unassembled WGS sequence"/>
</dbReference>
<dbReference type="Pfam" id="PF12706">
    <property type="entry name" value="Lactamase_B_2"/>
    <property type="match status" value="1"/>
</dbReference>
<dbReference type="InterPro" id="IPR036866">
    <property type="entry name" value="RibonucZ/Hydroxyglut_hydro"/>
</dbReference>
<dbReference type="PANTHER" id="PTHR42663">
    <property type="entry name" value="HYDROLASE C777.06C-RELATED-RELATED"/>
    <property type="match status" value="1"/>
</dbReference>
<gene>
    <name evidence="2" type="ORF">EV207_10956</name>
</gene>
<organism evidence="2 3">
    <name type="scientific">Scopulibacillus darangshiensis</name>
    <dbReference type="NCBI Taxonomy" id="442528"/>
    <lineage>
        <taxon>Bacteria</taxon>
        <taxon>Bacillati</taxon>
        <taxon>Bacillota</taxon>
        <taxon>Bacilli</taxon>
        <taxon>Bacillales</taxon>
        <taxon>Sporolactobacillaceae</taxon>
        <taxon>Scopulibacillus</taxon>
    </lineage>
</organism>
<keyword evidence="3" id="KW-1185">Reference proteome</keyword>
<dbReference type="AlphaFoldDB" id="A0A4R2P4D2"/>
<dbReference type="PANTHER" id="PTHR42663:SF7">
    <property type="entry name" value="COENZYME PQQ SYNTHESIS PROTEIN B"/>
    <property type="match status" value="1"/>
</dbReference>
<name>A0A4R2P4D2_9BACL</name>
<feature type="domain" description="Metallo-beta-lactamase" evidence="1">
    <location>
        <begin position="53"/>
        <end position="255"/>
    </location>
</feature>
<evidence type="ECO:0000313" key="2">
    <source>
        <dbReference type="EMBL" id="TCP29602.1"/>
    </source>
</evidence>
<reference evidence="2 3" key="1">
    <citation type="submission" date="2019-03" db="EMBL/GenBank/DDBJ databases">
        <title>Genomic Encyclopedia of Type Strains, Phase IV (KMG-IV): sequencing the most valuable type-strain genomes for metagenomic binning, comparative biology and taxonomic classification.</title>
        <authorList>
            <person name="Goeker M."/>
        </authorList>
    </citation>
    <scope>NUCLEOTIDE SEQUENCE [LARGE SCALE GENOMIC DNA]</scope>
    <source>
        <strain evidence="2 3">DSM 19377</strain>
    </source>
</reference>
<accession>A0A4R2P4D2</accession>